<sequence>MEKKNYAKGIFLTKRKSKAGKEYLELSIAKEERGKYDKYLCFESDKPDQFGNMMYSIMIKEDKSQQKTDLPF</sequence>
<gene>
    <name evidence="1" type="ORF">UFOVP316_37</name>
</gene>
<reference evidence="1" key="1">
    <citation type="submission" date="2020-04" db="EMBL/GenBank/DDBJ databases">
        <authorList>
            <person name="Chiriac C."/>
            <person name="Salcher M."/>
            <person name="Ghai R."/>
            <person name="Kavagutti S V."/>
        </authorList>
    </citation>
    <scope>NUCLEOTIDE SEQUENCE</scope>
</reference>
<proteinExistence type="predicted"/>
<evidence type="ECO:0000313" key="1">
    <source>
        <dbReference type="EMBL" id="CAB4137365.1"/>
    </source>
</evidence>
<protein>
    <submittedName>
        <fullName evidence="1">Uncharacterized protein</fullName>
    </submittedName>
</protein>
<organism evidence="1">
    <name type="scientific">uncultured Caudovirales phage</name>
    <dbReference type="NCBI Taxonomy" id="2100421"/>
    <lineage>
        <taxon>Viruses</taxon>
        <taxon>Duplodnaviria</taxon>
        <taxon>Heunggongvirae</taxon>
        <taxon>Uroviricota</taxon>
        <taxon>Caudoviricetes</taxon>
        <taxon>Peduoviridae</taxon>
        <taxon>Maltschvirus</taxon>
        <taxon>Maltschvirus maltsch</taxon>
    </lineage>
</organism>
<accession>A0A6J5LSE2</accession>
<dbReference type="EMBL" id="LR796329">
    <property type="protein sequence ID" value="CAB4137365.1"/>
    <property type="molecule type" value="Genomic_DNA"/>
</dbReference>
<name>A0A6J5LSE2_9CAUD</name>